<evidence type="ECO:0000259" key="6">
    <source>
        <dbReference type="PROSITE" id="PS50835"/>
    </source>
</evidence>
<dbReference type="InterPro" id="IPR013783">
    <property type="entry name" value="Ig-like_fold"/>
</dbReference>
<reference evidence="7" key="2">
    <citation type="submission" date="2025-09" db="UniProtKB">
        <authorList>
            <consortium name="Ensembl"/>
        </authorList>
    </citation>
    <scope>IDENTIFICATION</scope>
</reference>
<evidence type="ECO:0000313" key="7">
    <source>
        <dbReference type="Ensembl" id="ENSBOBP00000009617.1"/>
    </source>
</evidence>
<proteinExistence type="predicted"/>
<keyword evidence="2" id="KW-1064">Adaptive immunity</keyword>
<feature type="compositionally biased region" description="Low complexity" evidence="4">
    <location>
        <begin position="170"/>
        <end position="187"/>
    </location>
</feature>
<dbReference type="InterPro" id="IPR007110">
    <property type="entry name" value="Ig-like_dom"/>
</dbReference>
<feature type="signal peptide" evidence="5">
    <location>
        <begin position="1"/>
        <end position="26"/>
    </location>
</feature>
<feature type="region of interest" description="Disordered" evidence="4">
    <location>
        <begin position="156"/>
        <end position="202"/>
    </location>
</feature>
<dbReference type="PANTHER" id="PTHR23266">
    <property type="entry name" value="IMMUNOGLOBULIN HEAVY CHAIN"/>
    <property type="match status" value="1"/>
</dbReference>
<dbReference type="SUPFAM" id="SSF48726">
    <property type="entry name" value="Immunoglobulin"/>
    <property type="match status" value="2"/>
</dbReference>
<dbReference type="InterPro" id="IPR050199">
    <property type="entry name" value="IgHV"/>
</dbReference>
<sequence length="224" mass="23660">MEQGPGGPGGLPLCLLPLCLLYKGSGFTFSSFNMGWMRQAPGKGLEFVALINSGGGSTYYAPSVQGRFTISRDNAQSTVTLDDDTATYYCAKSADGAGGGTEPQHPCALSQAWSPAPSTEPLMEPKSWAFGPNPALHILCQGSDFSPSSSGMFWLQQAPGPFPKPSHLRLQPLSPPQALAPSLQPSPGRGQHVGPTPAGADREELQPLGRARGMFFPFPQRVCL</sequence>
<keyword evidence="5" id="KW-0732">Signal</keyword>
<dbReference type="PROSITE" id="PS50835">
    <property type="entry name" value="IG_LIKE"/>
    <property type="match status" value="1"/>
</dbReference>
<protein>
    <recommendedName>
        <fullName evidence="6">Ig-like domain-containing protein</fullName>
    </recommendedName>
</protein>
<feature type="chain" id="PRO_5034681807" description="Ig-like domain-containing protein" evidence="5">
    <location>
        <begin position="27"/>
        <end position="224"/>
    </location>
</feature>
<dbReference type="GO" id="GO:0005576">
    <property type="term" value="C:extracellular region"/>
    <property type="evidence" value="ECO:0007669"/>
    <property type="project" value="UniProtKB-ARBA"/>
</dbReference>
<dbReference type="Proteomes" id="UP000694567">
    <property type="component" value="Unplaced"/>
</dbReference>
<evidence type="ECO:0000256" key="4">
    <source>
        <dbReference type="SAM" id="MobiDB-lite"/>
    </source>
</evidence>
<dbReference type="InterPro" id="IPR013106">
    <property type="entry name" value="Ig_V-set"/>
</dbReference>
<keyword evidence="1" id="KW-0391">Immunity</keyword>
<evidence type="ECO:0000256" key="3">
    <source>
        <dbReference type="ARBA" id="ARBA00043265"/>
    </source>
</evidence>
<evidence type="ECO:0000256" key="5">
    <source>
        <dbReference type="SAM" id="SignalP"/>
    </source>
</evidence>
<evidence type="ECO:0000256" key="2">
    <source>
        <dbReference type="ARBA" id="ARBA00023130"/>
    </source>
</evidence>
<feature type="domain" description="Ig-like" evidence="6">
    <location>
        <begin position="19"/>
        <end position="90"/>
    </location>
</feature>
<feature type="region of interest" description="Disordered" evidence="4">
    <location>
        <begin position="101"/>
        <end position="120"/>
    </location>
</feature>
<accession>A0A8C0EU23</accession>
<dbReference type="AlphaFoldDB" id="A0A8C0EU23"/>
<dbReference type="InterPro" id="IPR036179">
    <property type="entry name" value="Ig-like_dom_sf"/>
</dbReference>
<dbReference type="Ensembl" id="ENSBOBT00000009858.1">
    <property type="protein sequence ID" value="ENSBOBP00000009617.1"/>
    <property type="gene ID" value="ENSBOBG00000006196.1"/>
</dbReference>
<keyword evidence="8" id="KW-1185">Reference proteome</keyword>
<evidence type="ECO:0000256" key="1">
    <source>
        <dbReference type="ARBA" id="ARBA00022859"/>
    </source>
</evidence>
<organism evidence="7 8">
    <name type="scientific">Bubo bubo</name>
    <name type="common">Eurasian eagle-owl</name>
    <name type="synonym">Strix bubo</name>
    <dbReference type="NCBI Taxonomy" id="30461"/>
    <lineage>
        <taxon>Eukaryota</taxon>
        <taxon>Metazoa</taxon>
        <taxon>Chordata</taxon>
        <taxon>Craniata</taxon>
        <taxon>Vertebrata</taxon>
        <taxon>Euteleostomi</taxon>
        <taxon>Archelosauria</taxon>
        <taxon>Archosauria</taxon>
        <taxon>Dinosauria</taxon>
        <taxon>Saurischia</taxon>
        <taxon>Theropoda</taxon>
        <taxon>Coelurosauria</taxon>
        <taxon>Aves</taxon>
        <taxon>Neognathae</taxon>
        <taxon>Neoaves</taxon>
        <taxon>Telluraves</taxon>
        <taxon>Strigiformes</taxon>
        <taxon>Strigidae</taxon>
        <taxon>Bubo</taxon>
    </lineage>
</organism>
<dbReference type="Gene3D" id="2.60.40.10">
    <property type="entry name" value="Immunoglobulins"/>
    <property type="match status" value="1"/>
</dbReference>
<keyword evidence="3" id="KW-1280">Immunoglobulin</keyword>
<name>A0A8C0EU23_BUBBB</name>
<dbReference type="GO" id="GO:0019814">
    <property type="term" value="C:immunoglobulin complex"/>
    <property type="evidence" value="ECO:0007669"/>
    <property type="project" value="UniProtKB-KW"/>
</dbReference>
<dbReference type="GO" id="GO:0002250">
    <property type="term" value="P:adaptive immune response"/>
    <property type="evidence" value="ECO:0007669"/>
    <property type="project" value="UniProtKB-KW"/>
</dbReference>
<evidence type="ECO:0000313" key="8">
    <source>
        <dbReference type="Proteomes" id="UP000694567"/>
    </source>
</evidence>
<dbReference type="SMART" id="SM00406">
    <property type="entry name" value="IGv"/>
    <property type="match status" value="1"/>
</dbReference>
<reference evidence="7" key="1">
    <citation type="submission" date="2025-08" db="UniProtKB">
        <authorList>
            <consortium name="Ensembl"/>
        </authorList>
    </citation>
    <scope>IDENTIFICATION</scope>
</reference>